<dbReference type="EMBL" id="WWBZ02000051">
    <property type="protein sequence ID" value="KAF4304241.1"/>
    <property type="molecule type" value="Genomic_DNA"/>
</dbReference>
<protein>
    <submittedName>
        <fullName evidence="1">Uncharacterized protein</fullName>
    </submittedName>
</protein>
<evidence type="ECO:0000313" key="1">
    <source>
        <dbReference type="EMBL" id="KAF4304241.1"/>
    </source>
</evidence>
<reference evidence="1" key="1">
    <citation type="submission" date="2020-04" db="EMBL/GenBank/DDBJ databases">
        <title>Genome Assembly and Annotation of Botryosphaeria dothidea sdau 11-99, a Latent Pathogen of Apple Fruit Ring Rot in China.</title>
        <authorList>
            <person name="Yu C."/>
            <person name="Diao Y."/>
            <person name="Lu Q."/>
            <person name="Zhao J."/>
            <person name="Cui S."/>
            <person name="Peng C."/>
            <person name="He B."/>
            <person name="Liu H."/>
        </authorList>
    </citation>
    <scope>NUCLEOTIDE SEQUENCE [LARGE SCALE GENOMIC DNA]</scope>
    <source>
        <strain evidence="1">Sdau11-99</strain>
    </source>
</reference>
<proteinExistence type="predicted"/>
<name>A0A8H4N337_9PEZI</name>
<sequence length="190" mass="22127">MEEHPRIPVSIEPTSKPTPAFKAKEVPGKDYDIDDMVGFLERFVGTVFNLLAEREKLRQLLQTSNLPREHVFFATELMQKWLWYNAVVPVTPENLHAAFAVAFKFAKSSRDDIESDIADWAYCTGVPIASLSQLNAQFRNLTSEYMSELQIYFLSRDSEAEWKLFMQNRKEEQRNENIRARKRCEDLNGM</sequence>
<dbReference type="Proteomes" id="UP000572817">
    <property type="component" value="Unassembled WGS sequence"/>
</dbReference>
<keyword evidence="2" id="KW-1185">Reference proteome</keyword>
<evidence type="ECO:0000313" key="2">
    <source>
        <dbReference type="Proteomes" id="UP000572817"/>
    </source>
</evidence>
<comment type="caution">
    <text evidence="1">The sequence shown here is derived from an EMBL/GenBank/DDBJ whole genome shotgun (WGS) entry which is preliminary data.</text>
</comment>
<organism evidence="1 2">
    <name type="scientific">Botryosphaeria dothidea</name>
    <dbReference type="NCBI Taxonomy" id="55169"/>
    <lineage>
        <taxon>Eukaryota</taxon>
        <taxon>Fungi</taxon>
        <taxon>Dikarya</taxon>
        <taxon>Ascomycota</taxon>
        <taxon>Pezizomycotina</taxon>
        <taxon>Dothideomycetes</taxon>
        <taxon>Dothideomycetes incertae sedis</taxon>
        <taxon>Botryosphaeriales</taxon>
        <taxon>Botryosphaeriaceae</taxon>
        <taxon>Botryosphaeria</taxon>
    </lineage>
</organism>
<accession>A0A8H4N337</accession>
<dbReference type="AlphaFoldDB" id="A0A8H4N337"/>
<gene>
    <name evidence="1" type="ORF">GTA08_BOTSDO08441</name>
</gene>